<gene>
    <name evidence="4" type="ORF">MAUB_54710</name>
</gene>
<evidence type="ECO:0000313" key="4">
    <source>
        <dbReference type="EMBL" id="BBX87598.1"/>
    </source>
</evidence>
<feature type="domain" description="HTH tetR-type" evidence="3">
    <location>
        <begin position="16"/>
        <end position="76"/>
    </location>
</feature>
<reference evidence="4 5" key="1">
    <citation type="journal article" date="2019" name="Emerg. Microbes Infect.">
        <title>Comprehensive subspecies identification of 175 nontuberculous mycobacteria species based on 7547 genomic profiles.</title>
        <authorList>
            <person name="Matsumoto Y."/>
            <person name="Kinjo T."/>
            <person name="Motooka D."/>
            <person name="Nabeya D."/>
            <person name="Jung N."/>
            <person name="Uechi K."/>
            <person name="Horii T."/>
            <person name="Iida T."/>
            <person name="Fujita J."/>
            <person name="Nakamura S."/>
        </authorList>
    </citation>
    <scope>NUCLEOTIDE SEQUENCE [LARGE SCALE GENOMIC DNA]</scope>
    <source>
        <strain evidence="4 5">JCM 15296</strain>
    </source>
</reference>
<name>A0ABM7ILD9_9MYCO</name>
<keyword evidence="1 2" id="KW-0238">DNA-binding</keyword>
<organism evidence="4 5">
    <name type="scientific">Mycolicibacterium aubagnense</name>
    <dbReference type="NCBI Taxonomy" id="319707"/>
    <lineage>
        <taxon>Bacteria</taxon>
        <taxon>Bacillati</taxon>
        <taxon>Actinomycetota</taxon>
        <taxon>Actinomycetes</taxon>
        <taxon>Mycobacteriales</taxon>
        <taxon>Mycobacteriaceae</taxon>
        <taxon>Mycolicibacterium</taxon>
    </lineage>
</organism>
<dbReference type="InterPro" id="IPR001647">
    <property type="entry name" value="HTH_TetR"/>
</dbReference>
<accession>A0ABM7ILD9</accession>
<dbReference type="RefSeq" id="WP_138229971.1">
    <property type="nucleotide sequence ID" value="NZ_AP022577.1"/>
</dbReference>
<dbReference type="PANTHER" id="PTHR30055">
    <property type="entry name" value="HTH-TYPE TRANSCRIPTIONAL REGULATOR RUTR"/>
    <property type="match status" value="1"/>
</dbReference>
<sequence length="205" mass="22136">MRNAEAEDSSEGGERGAARQRFVDALAALIEDRGYPATSVVDIVRVAQASKTTFYLHFANKQECYLALLASVTDDLVADIRQAVDSDAHWHNQIRQMFTAYITHLTARPAISLSWVRDLPALGAAARPIQRRNFAELATLLGELSTNPGFQRAQLPPVTKPKAVMLLAGVRELAAQTAEDGLDIETVIGPATDIAISILAAGQSQ</sequence>
<dbReference type="PANTHER" id="PTHR30055:SF187">
    <property type="entry name" value="TRANSCRIPTIONAL REGULATORY PROTEIN"/>
    <property type="match status" value="1"/>
</dbReference>
<dbReference type="SUPFAM" id="SSF46689">
    <property type="entry name" value="Homeodomain-like"/>
    <property type="match status" value="1"/>
</dbReference>
<evidence type="ECO:0000256" key="2">
    <source>
        <dbReference type="PROSITE-ProRule" id="PRU00335"/>
    </source>
</evidence>
<evidence type="ECO:0000313" key="5">
    <source>
        <dbReference type="Proteomes" id="UP000465609"/>
    </source>
</evidence>
<keyword evidence="5" id="KW-1185">Reference proteome</keyword>
<dbReference type="InterPro" id="IPR009057">
    <property type="entry name" value="Homeodomain-like_sf"/>
</dbReference>
<feature type="DNA-binding region" description="H-T-H motif" evidence="2">
    <location>
        <begin position="39"/>
        <end position="58"/>
    </location>
</feature>
<dbReference type="Proteomes" id="UP000465609">
    <property type="component" value="Chromosome"/>
</dbReference>
<proteinExistence type="predicted"/>
<dbReference type="Gene3D" id="1.10.357.10">
    <property type="entry name" value="Tetracycline Repressor, domain 2"/>
    <property type="match status" value="1"/>
</dbReference>
<protein>
    <submittedName>
        <fullName evidence="4">TetR family transcriptional regulator</fullName>
    </submittedName>
</protein>
<evidence type="ECO:0000259" key="3">
    <source>
        <dbReference type="PROSITE" id="PS50977"/>
    </source>
</evidence>
<dbReference type="Pfam" id="PF00440">
    <property type="entry name" value="TetR_N"/>
    <property type="match status" value="1"/>
</dbReference>
<evidence type="ECO:0000256" key="1">
    <source>
        <dbReference type="ARBA" id="ARBA00023125"/>
    </source>
</evidence>
<dbReference type="InterPro" id="IPR050109">
    <property type="entry name" value="HTH-type_TetR-like_transc_reg"/>
</dbReference>
<dbReference type="EMBL" id="AP022577">
    <property type="protein sequence ID" value="BBX87598.1"/>
    <property type="molecule type" value="Genomic_DNA"/>
</dbReference>
<dbReference type="PROSITE" id="PS50977">
    <property type="entry name" value="HTH_TETR_2"/>
    <property type="match status" value="1"/>
</dbReference>